<sequence length="174" mass="18932">MSDDHADAVARALDAVVQRGTWVVATLGQGACAPEALLRCFTEAVTVPPLRHRLSDLPALTACLLRRTGGDIDCAPDVLPLLRRRAWPGNVAELEGVLRAAAAGRRTYRIEARDLPPAAHSDGRRQLSGWEAAERDTLVQALRMAEGNKLLAAQELGISRTTIYRKMRAYGIEL</sequence>
<dbReference type="InterPro" id="IPR027417">
    <property type="entry name" value="P-loop_NTPase"/>
</dbReference>
<dbReference type="PROSITE" id="PS50045">
    <property type="entry name" value="SIGMA54_INTERACT_4"/>
    <property type="match status" value="1"/>
</dbReference>
<dbReference type="Pfam" id="PF02954">
    <property type="entry name" value="HTH_8"/>
    <property type="match status" value="1"/>
</dbReference>
<evidence type="ECO:0000313" key="7">
    <source>
        <dbReference type="Proteomes" id="UP000481583"/>
    </source>
</evidence>
<accession>A0A6G4UC61</accession>
<dbReference type="PRINTS" id="PR01590">
    <property type="entry name" value="HTHFIS"/>
</dbReference>
<keyword evidence="3" id="KW-0805">Transcription regulation</keyword>
<dbReference type="RefSeq" id="WP_165244678.1">
    <property type="nucleotide sequence ID" value="NZ_JAAKZV010000315.1"/>
</dbReference>
<evidence type="ECO:0000256" key="3">
    <source>
        <dbReference type="ARBA" id="ARBA00023015"/>
    </source>
</evidence>
<dbReference type="Gene3D" id="1.10.10.60">
    <property type="entry name" value="Homeodomain-like"/>
    <property type="match status" value="1"/>
</dbReference>
<dbReference type="AlphaFoldDB" id="A0A6G4UC61"/>
<dbReference type="GO" id="GO:0043565">
    <property type="term" value="F:sequence-specific DNA binding"/>
    <property type="evidence" value="ECO:0007669"/>
    <property type="project" value="InterPro"/>
</dbReference>
<evidence type="ECO:0000313" key="6">
    <source>
        <dbReference type="EMBL" id="NGN69602.1"/>
    </source>
</evidence>
<dbReference type="Pfam" id="PF25601">
    <property type="entry name" value="AAA_lid_14"/>
    <property type="match status" value="1"/>
</dbReference>
<organism evidence="6 7">
    <name type="scientific">Streptomyces coryli</name>
    <dbReference type="NCBI Taxonomy" id="1128680"/>
    <lineage>
        <taxon>Bacteria</taxon>
        <taxon>Bacillati</taxon>
        <taxon>Actinomycetota</taxon>
        <taxon>Actinomycetes</taxon>
        <taxon>Kitasatosporales</taxon>
        <taxon>Streptomycetaceae</taxon>
        <taxon>Streptomyces</taxon>
    </lineage>
</organism>
<gene>
    <name evidence="6" type="ORF">G5C51_37670</name>
</gene>
<name>A0A6G4UC61_9ACTN</name>
<evidence type="ECO:0000256" key="2">
    <source>
        <dbReference type="ARBA" id="ARBA00022840"/>
    </source>
</evidence>
<dbReference type="SUPFAM" id="SSF46689">
    <property type="entry name" value="Homeodomain-like"/>
    <property type="match status" value="1"/>
</dbReference>
<keyword evidence="2" id="KW-0067">ATP-binding</keyword>
<dbReference type="Gene3D" id="1.10.8.60">
    <property type="match status" value="1"/>
</dbReference>
<proteinExistence type="predicted"/>
<dbReference type="PANTHER" id="PTHR32071:SF122">
    <property type="entry name" value="SIGMA FACTOR"/>
    <property type="match status" value="1"/>
</dbReference>
<dbReference type="GO" id="GO:0005524">
    <property type="term" value="F:ATP binding"/>
    <property type="evidence" value="ECO:0007669"/>
    <property type="project" value="UniProtKB-KW"/>
</dbReference>
<dbReference type="InterPro" id="IPR002078">
    <property type="entry name" value="Sigma_54_int"/>
</dbReference>
<reference evidence="6 7" key="1">
    <citation type="submission" date="2020-02" db="EMBL/GenBank/DDBJ databases">
        <title>Whole-genome analyses of novel actinobacteria.</title>
        <authorList>
            <person name="Sahin N."/>
        </authorList>
    </citation>
    <scope>NUCLEOTIDE SEQUENCE [LARGE SCALE GENOMIC DNA]</scope>
    <source>
        <strain evidence="6 7">A7024</strain>
    </source>
</reference>
<protein>
    <recommendedName>
        <fullName evidence="5">Sigma-54 factor interaction domain-containing protein</fullName>
    </recommendedName>
</protein>
<dbReference type="Proteomes" id="UP000481583">
    <property type="component" value="Unassembled WGS sequence"/>
</dbReference>
<evidence type="ECO:0000259" key="5">
    <source>
        <dbReference type="PROSITE" id="PS50045"/>
    </source>
</evidence>
<keyword evidence="7" id="KW-1185">Reference proteome</keyword>
<comment type="caution">
    <text evidence="6">The sequence shown here is derived from an EMBL/GenBank/DDBJ whole genome shotgun (WGS) entry which is preliminary data.</text>
</comment>
<keyword evidence="1" id="KW-0547">Nucleotide-binding</keyword>
<feature type="domain" description="Sigma-54 factor interaction" evidence="5">
    <location>
        <begin position="8"/>
        <end position="103"/>
    </location>
</feature>
<dbReference type="InterPro" id="IPR002197">
    <property type="entry name" value="HTH_Fis"/>
</dbReference>
<dbReference type="PANTHER" id="PTHR32071">
    <property type="entry name" value="TRANSCRIPTIONAL REGULATORY PROTEIN"/>
    <property type="match status" value="1"/>
</dbReference>
<dbReference type="InterPro" id="IPR058031">
    <property type="entry name" value="AAA_lid_NorR"/>
</dbReference>
<dbReference type="GO" id="GO:0006355">
    <property type="term" value="P:regulation of DNA-templated transcription"/>
    <property type="evidence" value="ECO:0007669"/>
    <property type="project" value="InterPro"/>
</dbReference>
<dbReference type="InterPro" id="IPR009057">
    <property type="entry name" value="Homeodomain-like_sf"/>
</dbReference>
<keyword evidence="4" id="KW-0804">Transcription</keyword>
<evidence type="ECO:0000256" key="4">
    <source>
        <dbReference type="ARBA" id="ARBA00023163"/>
    </source>
</evidence>
<dbReference type="EMBL" id="JAAKZV010000315">
    <property type="protein sequence ID" value="NGN69602.1"/>
    <property type="molecule type" value="Genomic_DNA"/>
</dbReference>
<dbReference type="SUPFAM" id="SSF52540">
    <property type="entry name" value="P-loop containing nucleoside triphosphate hydrolases"/>
    <property type="match status" value="1"/>
</dbReference>
<evidence type="ECO:0000256" key="1">
    <source>
        <dbReference type="ARBA" id="ARBA00022741"/>
    </source>
</evidence>